<protein>
    <recommendedName>
        <fullName evidence="6">Chromosome partition protein Smc</fullName>
    </recommendedName>
</protein>
<dbReference type="RefSeq" id="WP_214420484.1">
    <property type="nucleotide sequence ID" value="NZ_CP075546.1"/>
</dbReference>
<dbReference type="Gene3D" id="1.20.1060.20">
    <property type="match status" value="1"/>
</dbReference>
<evidence type="ECO:0000256" key="2">
    <source>
        <dbReference type="ARBA" id="ARBA00022741"/>
    </source>
</evidence>
<evidence type="ECO:0000256" key="1">
    <source>
        <dbReference type="ARBA" id="ARBA00022490"/>
    </source>
</evidence>
<dbReference type="Gene3D" id="3.40.50.300">
    <property type="entry name" value="P-loop containing nucleotide triphosphate hydrolases"/>
    <property type="match status" value="2"/>
</dbReference>
<dbReference type="EMBL" id="CP075546">
    <property type="protein sequence ID" value="QVV89694.1"/>
    <property type="molecule type" value="Genomic_DNA"/>
</dbReference>
<evidence type="ECO:0000313" key="8">
    <source>
        <dbReference type="EMBL" id="QVV89694.1"/>
    </source>
</evidence>
<sequence>MHITQLEIDNFKSFGRKTKIPFLPGFTVISGPNGSGKSNIIDCILFALALSSSRHLRAERLTDLINLNNDRNTAEVEITFSDGTVIRRRIKRTENTYYNYLYLNGRPCRQGELLEFLAGHGIVPHGYNVVMQGDINRIIEMSDSERRKIIDEIAGVAEFDAKKELALQELSQVHERMAEESVHIEELSIRLTQLEKQKEQAVLFRTLQDELKILTRCRSAARLSALKKDQDALLMGITEEKDQVIQIDGDISWKSHERDFIREEIAAIDQKIAAKTGSDYMALVSRIAEAKASIDSLHRTIDRALREKEEANKRLSDIFTGVKRQEERVQARDNEMRSLMIDRTNLSMTSAAVQKELDRISSSIAQETKGLEEEESRLDSLRFEMNRLKEERGELLQEQNLLIERSRMRSAEEDRLTSRIYSLDKDLKEKDEDIAGLTIALARLTEEKKENDKKMANLDTALYSQREEHERLIRQIRDLKVEIGRKEAQQQAQGRYSRAMEAVLGMDGVFGTIGDLGTCKPEYSTALNVAAGGKVHFVVVETDQIAADAIRYLQEHKLGRVTFLPLNKIRPKPLPPLPPGSDVIGFALDLLDYDPRFDSAFRVVFGSTLILDTLEHARRRIGSSRMVTLDGSLIEPSGSMTGGSIKKDTGGFGSTSVDELKHLSLQLSHLTAEEQMISESLKQQTVQRDEVQKRRLELEAAVVRAKGQLESAEAAKSSLLSEKESLQVQRDATPGMVHGGTNDLAVVEKAIEEKNQSVTRIQISINEIADRLSDTGIPLLYEQREEAERQKTEIQRRLHNKEQEISEIRMELSFAQKTVEEERQQMERIREKVKQYDDEVRECQEEITIKEKVISEAESTVAEFSQEIDDLRAERGVLSKKSDDFDLEVREFISKKDRVLLKIESMEEKSRILAQEISSLAEQAGDCVTDLTEDEIEVRVQKTTISIEKLGDVNMRAIEEYDQVYAVVTDRMSRVEILERELSDIKDRIEFFSKKKYEAFHEAFTTIDTNFRDIFSRLTMGTGELKLENPEDPFTGGLSFAVQPRDKKVHHLTALSGGEKSLTTLAFIFSIQKYIPAPFYAFDEVDMNLDGSNVVRIADMIRELSNKSQFINISLRKPMIDAADRILGVTIRPDKTSLVTGVSMDDS</sequence>
<feature type="domain" description="SMC hinge" evidence="7">
    <location>
        <begin position="507"/>
        <end position="621"/>
    </location>
</feature>
<feature type="coiled-coil region" evidence="6">
    <location>
        <begin position="371"/>
        <end position="489"/>
    </location>
</feature>
<dbReference type="GO" id="GO:0030261">
    <property type="term" value="P:chromosome condensation"/>
    <property type="evidence" value="ECO:0007669"/>
    <property type="project" value="InterPro"/>
</dbReference>
<dbReference type="InterPro" id="IPR027417">
    <property type="entry name" value="P-loop_NTPase"/>
</dbReference>
<dbReference type="GO" id="GO:0007059">
    <property type="term" value="P:chromosome segregation"/>
    <property type="evidence" value="ECO:0007669"/>
    <property type="project" value="UniProtKB-UniRule"/>
</dbReference>
<keyword evidence="2 6" id="KW-0547">Nucleotide-binding</keyword>
<dbReference type="GO" id="GO:0005524">
    <property type="term" value="F:ATP binding"/>
    <property type="evidence" value="ECO:0007669"/>
    <property type="project" value="UniProtKB-UniRule"/>
</dbReference>
<dbReference type="AlphaFoldDB" id="A0A8E7B2I2"/>
<dbReference type="GO" id="GO:0005694">
    <property type="term" value="C:chromosome"/>
    <property type="evidence" value="ECO:0007669"/>
    <property type="project" value="InterPro"/>
</dbReference>
<comment type="similarity">
    <text evidence="6">Belongs to the SMC family.</text>
</comment>
<comment type="domain">
    <text evidence="6">Contains large globular domains required for ATP hydrolysis at each terminus and a third globular domain forming a flexible hinge near the middle of the molecule. These domains are separated by coiled-coil structures.</text>
</comment>
<dbReference type="GO" id="GO:0016887">
    <property type="term" value="F:ATP hydrolysis activity"/>
    <property type="evidence" value="ECO:0007669"/>
    <property type="project" value="InterPro"/>
</dbReference>
<evidence type="ECO:0000256" key="4">
    <source>
        <dbReference type="ARBA" id="ARBA00023054"/>
    </source>
</evidence>
<dbReference type="InterPro" id="IPR003395">
    <property type="entry name" value="RecF/RecN/SMC_N"/>
</dbReference>
<dbReference type="GeneID" id="65096321"/>
<dbReference type="SMART" id="SM00968">
    <property type="entry name" value="SMC_hinge"/>
    <property type="match status" value="1"/>
</dbReference>
<feature type="coiled-coil region" evidence="6">
    <location>
        <begin position="777"/>
        <end position="923"/>
    </location>
</feature>
<feature type="coiled-coil region" evidence="6">
    <location>
        <begin position="681"/>
        <end position="729"/>
    </location>
</feature>
<comment type="function">
    <text evidence="6">Required for chromosome condensation and partitioning.</text>
</comment>
<dbReference type="Pfam" id="PF06470">
    <property type="entry name" value="SMC_hinge"/>
    <property type="match status" value="1"/>
</dbReference>
<dbReference type="InterPro" id="IPR024704">
    <property type="entry name" value="SMC"/>
</dbReference>
<dbReference type="GO" id="GO:0005737">
    <property type="term" value="C:cytoplasm"/>
    <property type="evidence" value="ECO:0007669"/>
    <property type="project" value="UniProtKB-SubCell"/>
</dbReference>
<feature type="binding site" evidence="6">
    <location>
        <begin position="32"/>
        <end position="39"/>
    </location>
    <ligand>
        <name>ATP</name>
        <dbReference type="ChEBI" id="CHEBI:30616"/>
    </ligand>
</feature>
<evidence type="ECO:0000259" key="7">
    <source>
        <dbReference type="SMART" id="SM00968"/>
    </source>
</evidence>
<dbReference type="Proteomes" id="UP000680656">
    <property type="component" value="Chromosome"/>
</dbReference>
<dbReference type="Gene3D" id="3.30.70.1620">
    <property type="match status" value="1"/>
</dbReference>
<comment type="subcellular location">
    <subcellularLocation>
        <location evidence="6">Cytoplasm</location>
    </subcellularLocation>
</comment>
<evidence type="ECO:0000256" key="5">
    <source>
        <dbReference type="ARBA" id="ARBA00023125"/>
    </source>
</evidence>
<dbReference type="PANTHER" id="PTHR43977">
    <property type="entry name" value="STRUCTURAL MAINTENANCE OF CHROMOSOMES PROTEIN 3"/>
    <property type="match status" value="1"/>
</dbReference>
<accession>A0A8E7B2I2</accession>
<gene>
    <name evidence="6 8" type="primary">smc</name>
    <name evidence="8" type="ORF">KHC33_04015</name>
</gene>
<evidence type="ECO:0000256" key="3">
    <source>
        <dbReference type="ARBA" id="ARBA00022840"/>
    </source>
</evidence>
<dbReference type="GO" id="GO:0006260">
    <property type="term" value="P:DNA replication"/>
    <property type="evidence" value="ECO:0007669"/>
    <property type="project" value="UniProtKB-UniRule"/>
</dbReference>
<evidence type="ECO:0000256" key="6">
    <source>
        <dbReference type="HAMAP-Rule" id="MF_01894"/>
    </source>
</evidence>
<dbReference type="SUPFAM" id="SSF75553">
    <property type="entry name" value="Smc hinge domain"/>
    <property type="match status" value="1"/>
</dbReference>
<dbReference type="HAMAP" id="MF_01894">
    <property type="entry name" value="Smc_prok"/>
    <property type="match status" value="1"/>
</dbReference>
<keyword evidence="3 6" id="KW-0067">ATP-binding</keyword>
<dbReference type="NCBIfam" id="TIGR02169">
    <property type="entry name" value="SMC_prok_A"/>
    <property type="match status" value="1"/>
</dbReference>
<dbReference type="InterPro" id="IPR036277">
    <property type="entry name" value="SMC_hinge_sf"/>
</dbReference>
<dbReference type="KEGG" id="mrtj:KHC33_04015"/>
<feature type="coiled-coil region" evidence="6">
    <location>
        <begin position="287"/>
        <end position="314"/>
    </location>
</feature>
<dbReference type="Pfam" id="PF02463">
    <property type="entry name" value="SMC_N"/>
    <property type="match status" value="1"/>
</dbReference>
<dbReference type="InterPro" id="IPR010935">
    <property type="entry name" value="SMC_hinge"/>
</dbReference>
<keyword evidence="1 6" id="KW-0963">Cytoplasm</keyword>
<name>A0A8E7B2I2_9EURY</name>
<proteinExistence type="inferred from homology"/>
<keyword evidence="5 6" id="KW-0238">DNA-binding</keyword>
<dbReference type="SUPFAM" id="SSF52540">
    <property type="entry name" value="P-loop containing nucleoside triphosphate hydrolases"/>
    <property type="match status" value="1"/>
</dbReference>
<keyword evidence="4 6" id="KW-0175">Coiled coil</keyword>
<dbReference type="GO" id="GO:0003677">
    <property type="term" value="F:DNA binding"/>
    <property type="evidence" value="ECO:0007669"/>
    <property type="project" value="UniProtKB-UniRule"/>
</dbReference>
<keyword evidence="9" id="KW-1185">Reference proteome</keyword>
<organism evidence="8 9">
    <name type="scientific">Methanospirillum purgamenti</name>
    <dbReference type="NCBI Taxonomy" id="2834276"/>
    <lineage>
        <taxon>Archaea</taxon>
        <taxon>Methanobacteriati</taxon>
        <taxon>Methanobacteriota</taxon>
        <taxon>Stenosarchaea group</taxon>
        <taxon>Methanomicrobia</taxon>
        <taxon>Methanomicrobiales</taxon>
        <taxon>Methanospirillaceae</taxon>
        <taxon>Methanospirillum</taxon>
    </lineage>
</organism>
<comment type="subunit">
    <text evidence="6">Homodimer.</text>
</comment>
<dbReference type="PIRSF" id="PIRSF005719">
    <property type="entry name" value="SMC"/>
    <property type="match status" value="1"/>
</dbReference>
<dbReference type="InterPro" id="IPR011890">
    <property type="entry name" value="SMC_prok"/>
</dbReference>
<reference evidence="8 9" key="1">
    <citation type="submission" date="2021-05" db="EMBL/GenBank/DDBJ databases">
        <title>A novel Methanospirillum isolate from a pyrite-forming mixed culture.</title>
        <authorList>
            <person name="Bunk B."/>
            <person name="Sproer C."/>
            <person name="Spring S."/>
            <person name="Pester M."/>
        </authorList>
    </citation>
    <scope>NUCLEOTIDE SEQUENCE [LARGE SCALE GENOMIC DNA]</scope>
    <source>
        <strain evidence="8 9">J.3.6.1-F.2.7.3</strain>
    </source>
</reference>
<evidence type="ECO:0000313" key="9">
    <source>
        <dbReference type="Proteomes" id="UP000680656"/>
    </source>
</evidence>
<dbReference type="GO" id="GO:0007062">
    <property type="term" value="P:sister chromatid cohesion"/>
    <property type="evidence" value="ECO:0007669"/>
    <property type="project" value="InterPro"/>
</dbReference>